<organism evidence="1 2">
    <name type="scientific">Pyrenophora tritici-repentis (strain Pt-1C-BFP)</name>
    <name type="common">Wheat tan spot fungus</name>
    <name type="synonym">Drechslera tritici-repentis</name>
    <dbReference type="NCBI Taxonomy" id="426418"/>
    <lineage>
        <taxon>Eukaryota</taxon>
        <taxon>Fungi</taxon>
        <taxon>Dikarya</taxon>
        <taxon>Ascomycota</taxon>
        <taxon>Pezizomycotina</taxon>
        <taxon>Dothideomycetes</taxon>
        <taxon>Pleosporomycetidae</taxon>
        <taxon>Pleosporales</taxon>
        <taxon>Pleosporineae</taxon>
        <taxon>Pleosporaceae</taxon>
        <taxon>Pyrenophora</taxon>
    </lineage>
</organism>
<name>B2WKA8_PYRTR</name>
<evidence type="ECO:0000313" key="2">
    <source>
        <dbReference type="Proteomes" id="UP000001471"/>
    </source>
</evidence>
<gene>
    <name evidence="1" type="ORF">PTRG_10297</name>
</gene>
<dbReference type="Proteomes" id="UP000001471">
    <property type="component" value="Unassembled WGS sequence"/>
</dbReference>
<dbReference type="InParanoid" id="B2WKA8"/>
<evidence type="ECO:0000313" key="1">
    <source>
        <dbReference type="EMBL" id="EDU43348.1"/>
    </source>
</evidence>
<accession>B2WKA8</accession>
<sequence>MPTRMACGNAGVAEVVSCLAGTNNGRRKKPTQGSSAYDGPSWLSHALLSLLACIVVRQENFGSRGGTTLAAGSVAKFGGCFVGLKLAQKKVSREELLQPLTVLGWTQAQTAVGATLLVGRIR</sequence>
<dbReference type="AlphaFoldDB" id="B2WKA8"/>
<reference evidence="2" key="1">
    <citation type="journal article" date="2013" name="G3 (Bethesda)">
        <title>Comparative genomics of a plant-pathogenic fungus, Pyrenophora tritici-repentis, reveals transduplication and the impact of repeat elements on pathogenicity and population divergence.</title>
        <authorList>
            <person name="Manning V.A."/>
            <person name="Pandelova I."/>
            <person name="Dhillon B."/>
            <person name="Wilhelm L.J."/>
            <person name="Goodwin S.B."/>
            <person name="Berlin A.M."/>
            <person name="Figueroa M."/>
            <person name="Freitag M."/>
            <person name="Hane J.K."/>
            <person name="Henrissat B."/>
            <person name="Holman W.H."/>
            <person name="Kodira C.D."/>
            <person name="Martin J."/>
            <person name="Oliver R.P."/>
            <person name="Robbertse B."/>
            <person name="Schackwitz W."/>
            <person name="Schwartz D.C."/>
            <person name="Spatafora J.W."/>
            <person name="Turgeon B.G."/>
            <person name="Yandava C."/>
            <person name="Young S."/>
            <person name="Zhou S."/>
            <person name="Zeng Q."/>
            <person name="Grigoriev I.V."/>
            <person name="Ma L.-J."/>
            <person name="Ciuffetti L.M."/>
        </authorList>
    </citation>
    <scope>NUCLEOTIDE SEQUENCE [LARGE SCALE GENOMIC DNA]</scope>
    <source>
        <strain evidence="2">Pt-1C-BFP</strain>
    </source>
</reference>
<proteinExistence type="predicted"/>
<protein>
    <submittedName>
        <fullName evidence="1">Uncharacterized protein</fullName>
    </submittedName>
</protein>
<dbReference type="HOGENOM" id="CLU_2027916_0_0_1"/>
<dbReference type="EMBL" id="DS231627">
    <property type="protein sequence ID" value="EDU43348.1"/>
    <property type="molecule type" value="Genomic_DNA"/>
</dbReference>